<comment type="caution">
    <text evidence="3">The sequence shown here is derived from an EMBL/GenBank/DDBJ whole genome shotgun (WGS) entry which is preliminary data.</text>
</comment>
<evidence type="ECO:0000313" key="3">
    <source>
        <dbReference type="EMBL" id="KAK7002260.1"/>
    </source>
</evidence>
<keyword evidence="4" id="KW-1185">Reference proteome</keyword>
<accession>A0AAW0A7I3</accession>
<protein>
    <recommendedName>
        <fullName evidence="2">Ribonuclease H1 N-terminal domain-containing protein</fullName>
    </recommendedName>
</protein>
<feature type="region of interest" description="Disordered" evidence="1">
    <location>
        <begin position="75"/>
        <end position="158"/>
    </location>
</feature>
<dbReference type="EMBL" id="JAWWNJ010000079">
    <property type="protein sequence ID" value="KAK7002260.1"/>
    <property type="molecule type" value="Genomic_DNA"/>
</dbReference>
<feature type="domain" description="Ribonuclease H1 N-terminal" evidence="2">
    <location>
        <begin position="219"/>
        <end position="252"/>
    </location>
</feature>
<proteinExistence type="predicted"/>
<sequence length="355" mass="37602">MSSSLSTDMQALADARSRDIADAIPDLTPTELRTLLSYISDDRLKEVVLMIGASALATQLDPALAKLLRLSAPPAPLVSRGSATVPKAPAGRSASRVSATTTASTAPRAPTSKGKAKKKETVPVVDIPSDSPPSTPPQSPPPSSSPAPASTPYTFPPVRMPVQSQAAGLYHYYTPDGSGFTDDYHEACALTANVPHAVFFQSGSAVDRSAYVLLIGAPEVGVYDNVAALKSAVESYPKAVYCGFPSRTAAEEAWTYARARGWTGDSVPLTLPTPKSDRPQPLAAHYPPSPLNVGTSWYTVTRGVNPGVYASYFESQLNVWNVPKASRMKYVTRALAEAAYERALAMGHAAVVLRR</sequence>
<evidence type="ECO:0000256" key="1">
    <source>
        <dbReference type="SAM" id="MobiDB-lite"/>
    </source>
</evidence>
<reference evidence="3 4" key="1">
    <citation type="journal article" date="2024" name="J Genomics">
        <title>Draft genome sequencing and assembly of Favolaschia claudopus CIRM-BRFM 2984 isolated from oak limbs.</title>
        <authorList>
            <person name="Navarro D."/>
            <person name="Drula E."/>
            <person name="Chaduli D."/>
            <person name="Cazenave R."/>
            <person name="Ahrendt S."/>
            <person name="Wang J."/>
            <person name="Lipzen A."/>
            <person name="Daum C."/>
            <person name="Barry K."/>
            <person name="Grigoriev I.V."/>
            <person name="Favel A."/>
            <person name="Rosso M.N."/>
            <person name="Martin F."/>
        </authorList>
    </citation>
    <scope>NUCLEOTIDE SEQUENCE [LARGE SCALE GENOMIC DNA]</scope>
    <source>
        <strain evidence="3 4">CIRM-BRFM 2984</strain>
    </source>
</reference>
<feature type="compositionally biased region" description="Pro residues" evidence="1">
    <location>
        <begin position="130"/>
        <end position="145"/>
    </location>
</feature>
<gene>
    <name evidence="3" type="ORF">R3P38DRAFT_3215412</name>
</gene>
<dbReference type="Pfam" id="PF01693">
    <property type="entry name" value="Cauli_VI"/>
    <property type="match status" value="2"/>
</dbReference>
<evidence type="ECO:0000313" key="4">
    <source>
        <dbReference type="Proteomes" id="UP001362999"/>
    </source>
</evidence>
<feature type="domain" description="Ribonuclease H1 N-terminal" evidence="2">
    <location>
        <begin position="297"/>
        <end position="338"/>
    </location>
</feature>
<feature type="compositionally biased region" description="Low complexity" evidence="1">
    <location>
        <begin position="92"/>
        <end position="112"/>
    </location>
</feature>
<dbReference type="Proteomes" id="UP001362999">
    <property type="component" value="Unassembled WGS sequence"/>
</dbReference>
<dbReference type="AlphaFoldDB" id="A0AAW0A7I3"/>
<dbReference type="InterPro" id="IPR011320">
    <property type="entry name" value="RNase_H1_N"/>
</dbReference>
<organism evidence="3 4">
    <name type="scientific">Favolaschia claudopus</name>
    <dbReference type="NCBI Taxonomy" id="2862362"/>
    <lineage>
        <taxon>Eukaryota</taxon>
        <taxon>Fungi</taxon>
        <taxon>Dikarya</taxon>
        <taxon>Basidiomycota</taxon>
        <taxon>Agaricomycotina</taxon>
        <taxon>Agaricomycetes</taxon>
        <taxon>Agaricomycetidae</taxon>
        <taxon>Agaricales</taxon>
        <taxon>Marasmiineae</taxon>
        <taxon>Mycenaceae</taxon>
        <taxon>Favolaschia</taxon>
    </lineage>
</organism>
<name>A0AAW0A7I3_9AGAR</name>
<evidence type="ECO:0000259" key="2">
    <source>
        <dbReference type="Pfam" id="PF01693"/>
    </source>
</evidence>